<dbReference type="AlphaFoldDB" id="A0A099P4X7"/>
<dbReference type="HOGENOM" id="CLU_050724_0_0_1"/>
<feature type="domain" description="Vacuolar sorting protein Vps3844 C-terminal" evidence="3">
    <location>
        <begin position="362"/>
        <end position="455"/>
    </location>
</feature>
<feature type="signal peptide" evidence="2">
    <location>
        <begin position="1"/>
        <end position="18"/>
    </location>
</feature>
<evidence type="ECO:0000313" key="5">
    <source>
        <dbReference type="Proteomes" id="UP000029867"/>
    </source>
</evidence>
<feature type="compositionally biased region" description="Basic residues" evidence="1">
    <location>
        <begin position="309"/>
        <end position="338"/>
    </location>
</feature>
<evidence type="ECO:0000313" key="4">
    <source>
        <dbReference type="EMBL" id="KGK40088.1"/>
    </source>
</evidence>
<evidence type="ECO:0000259" key="3">
    <source>
        <dbReference type="Pfam" id="PF12955"/>
    </source>
</evidence>
<comment type="caution">
    <text evidence="4">The sequence shown here is derived from an EMBL/GenBank/DDBJ whole genome shotgun (WGS) entry which is preliminary data.</text>
</comment>
<dbReference type="EMBL" id="JQFK01000004">
    <property type="protein sequence ID" value="KGK40088.1"/>
    <property type="molecule type" value="Genomic_DNA"/>
</dbReference>
<dbReference type="VEuPathDB" id="FungiDB:C5L36_0E01400"/>
<dbReference type="InterPro" id="IPR053065">
    <property type="entry name" value="Archenteron_Induction-Rel"/>
</dbReference>
<accession>A0A099P4X7</accession>
<dbReference type="Proteomes" id="UP000029867">
    <property type="component" value="Unassembled WGS sequence"/>
</dbReference>
<protein>
    <recommendedName>
        <fullName evidence="3">Vacuolar sorting protein Vps3844 C-terminal domain-containing protein</fullName>
    </recommendedName>
</protein>
<proteinExistence type="predicted"/>
<sequence length="464" mass="52528">MKLTSLVSALALVNTVTAIEKGAVFRFDNGCNDGKDKHIKTIPQTDATLNLAYDFGVSPFYNIAEVQDLENVMLGNKKKDGNDYEKDKLIIIINGVDKPSKFLKEYDVKPVYKVKFKDDRQSSKFKSFLQKVPEQLSQLKEKAGYQMSSLSNEISILSDSNKKVSYLESIWNKYFHFEEDHKLQSMWKNVKESIAPSNSESILKISIDKRSLDLINDSSFINEITQLDFFLNEELENNVKDGIVIVNIDSLISIFKKTGSTQTYETCKKIISKLLVEKLEKVGETVTTTLVVLPLDQSLKSVKCEKKLKSHRNPQHKEHHKEHHKKDKPQHGERKSHHISPQMLNKRSEEDIFSAEKFQGACYKNQLECIESTESCSGHGTCTLVGSCYQCECLPTRDDNKRTTYWTGAACEKVDYSSQFNLLFWTSLVLLVTIVGGIKLLVSCGSEELPGVLKAATVQTKKAI</sequence>
<organism evidence="4 5">
    <name type="scientific">Pichia kudriavzevii</name>
    <name type="common">Yeast</name>
    <name type="synonym">Issatchenkia orientalis</name>
    <dbReference type="NCBI Taxonomy" id="4909"/>
    <lineage>
        <taxon>Eukaryota</taxon>
        <taxon>Fungi</taxon>
        <taxon>Dikarya</taxon>
        <taxon>Ascomycota</taxon>
        <taxon>Saccharomycotina</taxon>
        <taxon>Pichiomycetes</taxon>
        <taxon>Pichiales</taxon>
        <taxon>Pichiaceae</taxon>
        <taxon>Pichia</taxon>
    </lineage>
</organism>
<dbReference type="Pfam" id="PF12955">
    <property type="entry name" value="Vps3844_C"/>
    <property type="match status" value="1"/>
</dbReference>
<evidence type="ECO:0000256" key="2">
    <source>
        <dbReference type="SAM" id="SignalP"/>
    </source>
</evidence>
<name>A0A099P4X7_PICKU</name>
<gene>
    <name evidence="4" type="ORF">JL09_g821</name>
</gene>
<evidence type="ECO:0000256" key="1">
    <source>
        <dbReference type="SAM" id="MobiDB-lite"/>
    </source>
</evidence>
<dbReference type="PANTHER" id="PTHR36853">
    <property type="entry name" value="EXPRESSED PROTEIN"/>
    <property type="match status" value="1"/>
</dbReference>
<dbReference type="InterPro" id="IPR024382">
    <property type="entry name" value="Vps3844_C"/>
</dbReference>
<feature type="chain" id="PRO_5001951757" description="Vacuolar sorting protein Vps3844 C-terminal domain-containing protein" evidence="2">
    <location>
        <begin position="19"/>
        <end position="464"/>
    </location>
</feature>
<reference evidence="5" key="1">
    <citation type="journal article" date="2014" name="Microb. Cell Fact.">
        <title>Exploiting Issatchenkia orientalis SD108 for succinic acid production.</title>
        <authorList>
            <person name="Xiao H."/>
            <person name="Shao Z."/>
            <person name="Jiang Y."/>
            <person name="Dole S."/>
            <person name="Zhao H."/>
        </authorList>
    </citation>
    <scope>NUCLEOTIDE SEQUENCE [LARGE SCALE GENOMIC DNA]</scope>
    <source>
        <strain evidence="5">SD108</strain>
    </source>
</reference>
<dbReference type="eggNOG" id="ENOG502S64Q">
    <property type="taxonomic scope" value="Eukaryota"/>
</dbReference>
<feature type="region of interest" description="Disordered" evidence="1">
    <location>
        <begin position="309"/>
        <end position="341"/>
    </location>
</feature>
<dbReference type="GO" id="GO:0005783">
    <property type="term" value="C:endoplasmic reticulum"/>
    <property type="evidence" value="ECO:0007669"/>
    <property type="project" value="TreeGrafter"/>
</dbReference>
<keyword evidence="2" id="KW-0732">Signal</keyword>
<dbReference type="PANTHER" id="PTHR36853:SF1">
    <property type="entry name" value="DUF3844 DOMAIN-CONTAINING PROTEIN"/>
    <property type="match status" value="1"/>
</dbReference>